<sequence length="505" mass="53717">MSEKILTSESGGPIGGAIEGKGLAAGKIGLATSTVIGISSTAPMYSLAATLGFVVIAVGAQAPVAFIAAFIPMLLTAFAYKELSTDVPDSGTAFTWAAKAFGPRTGWMAGWGVVVAGVVVMANQTEIAAKYLWLLIGDGSLADNELLVTATGVLMIAAMTWISLKNVEAGNTTQWVLIAIQYFAVFALVFGIGWHLVHNPPALEFSWNWFNPFAVSSLDGFIQGVLLCLFIYWGWDTCLSMAEETKNPLKTPGRAAVLSSFLLVATYVIVSVFAILYAGAGDAGIGLANPEHSDDVFFALREAALGPLGWLLVLAVAISALATCQTTILPTARGTFAMAVYRALPKSFSNVHPKYKTPSVSTLAMGAASAAFYVIMKTFSESMLEDTVEATSVAVASYYAITSFACIVYFRKSIFDSARNIIFRLVFPLVGGLMMTGVLLYSLWAMLDPEYGATSLFGVSGVFVTVVIALLIGVLVMVAWGLNPQAKPYFHRQSLNRDTEVKVPE</sequence>
<dbReference type="PANTHER" id="PTHR42770">
    <property type="entry name" value="AMINO ACID TRANSPORTER-RELATED"/>
    <property type="match status" value="1"/>
</dbReference>
<keyword evidence="5 6" id="KW-0472">Membrane</keyword>
<dbReference type="InterPro" id="IPR002293">
    <property type="entry name" value="AA/rel_permease1"/>
</dbReference>
<reference evidence="7 8" key="1">
    <citation type="submission" date="2016-10" db="EMBL/GenBank/DDBJ databases">
        <authorList>
            <person name="de Groot N.N."/>
        </authorList>
    </citation>
    <scope>NUCLEOTIDE SEQUENCE [LARGE SCALE GENOMIC DNA]</scope>
    <source>
        <strain>J11</strain>
        <strain evidence="8">PG 39</strain>
    </source>
</reference>
<keyword evidence="2" id="KW-1003">Cell membrane</keyword>
<proteinExistence type="predicted"/>
<name>A0A1I2U2H2_9CORY</name>
<dbReference type="Proteomes" id="UP000199065">
    <property type="component" value="Unassembled WGS sequence"/>
</dbReference>
<organism evidence="7 8">
    <name type="scientific">Corynebacterium spheniscorum</name>
    <dbReference type="NCBI Taxonomy" id="185761"/>
    <lineage>
        <taxon>Bacteria</taxon>
        <taxon>Bacillati</taxon>
        <taxon>Actinomycetota</taxon>
        <taxon>Actinomycetes</taxon>
        <taxon>Mycobacteriales</taxon>
        <taxon>Corynebacteriaceae</taxon>
        <taxon>Corynebacterium</taxon>
    </lineage>
</organism>
<feature type="transmembrane region" description="Helical" evidence="6">
    <location>
        <begin position="388"/>
        <end position="410"/>
    </location>
</feature>
<comment type="subcellular location">
    <subcellularLocation>
        <location evidence="1">Cell membrane</location>
        <topology evidence="1">Multi-pass membrane protein</topology>
    </subcellularLocation>
</comment>
<dbReference type="PIRSF" id="PIRSF006060">
    <property type="entry name" value="AA_transporter"/>
    <property type="match status" value="1"/>
</dbReference>
<dbReference type="InterPro" id="IPR050367">
    <property type="entry name" value="APC_superfamily"/>
</dbReference>
<dbReference type="EMBL" id="FOPJ01000010">
    <property type="protein sequence ID" value="SFG69066.1"/>
    <property type="molecule type" value="Genomic_DNA"/>
</dbReference>
<protein>
    <submittedName>
        <fullName evidence="7">Amino acid transporter</fullName>
    </submittedName>
</protein>
<keyword evidence="3 6" id="KW-0812">Transmembrane</keyword>
<evidence type="ECO:0000313" key="8">
    <source>
        <dbReference type="Proteomes" id="UP000199065"/>
    </source>
</evidence>
<feature type="transmembrane region" description="Helical" evidence="6">
    <location>
        <begin position="146"/>
        <end position="164"/>
    </location>
</feature>
<feature type="transmembrane region" description="Helical" evidence="6">
    <location>
        <begin position="176"/>
        <end position="197"/>
    </location>
</feature>
<feature type="transmembrane region" description="Helical" evidence="6">
    <location>
        <begin position="256"/>
        <end position="280"/>
    </location>
</feature>
<gene>
    <name evidence="7" type="ORF">SAMN05660282_01641</name>
</gene>
<feature type="transmembrane region" description="Helical" evidence="6">
    <location>
        <begin position="109"/>
        <end position="134"/>
    </location>
</feature>
<evidence type="ECO:0000256" key="4">
    <source>
        <dbReference type="ARBA" id="ARBA00022989"/>
    </source>
</evidence>
<feature type="transmembrane region" description="Helical" evidence="6">
    <location>
        <begin position="47"/>
        <end position="75"/>
    </location>
</feature>
<dbReference type="GO" id="GO:0005886">
    <property type="term" value="C:plasma membrane"/>
    <property type="evidence" value="ECO:0007669"/>
    <property type="project" value="UniProtKB-SubCell"/>
</dbReference>
<dbReference type="RefSeq" id="WP_218140943.1">
    <property type="nucleotide sequence ID" value="NZ_FOPJ01000010.1"/>
</dbReference>
<evidence type="ECO:0000256" key="5">
    <source>
        <dbReference type="ARBA" id="ARBA00023136"/>
    </source>
</evidence>
<accession>A0A1I2U2H2</accession>
<evidence type="ECO:0000256" key="6">
    <source>
        <dbReference type="SAM" id="Phobius"/>
    </source>
</evidence>
<keyword evidence="8" id="KW-1185">Reference proteome</keyword>
<evidence type="ECO:0000256" key="3">
    <source>
        <dbReference type="ARBA" id="ARBA00022692"/>
    </source>
</evidence>
<feature type="transmembrane region" description="Helical" evidence="6">
    <location>
        <begin position="357"/>
        <end position="376"/>
    </location>
</feature>
<dbReference type="Gene3D" id="1.20.1740.10">
    <property type="entry name" value="Amino acid/polyamine transporter I"/>
    <property type="match status" value="1"/>
</dbReference>
<feature type="transmembrane region" description="Helical" evidence="6">
    <location>
        <begin position="310"/>
        <end position="336"/>
    </location>
</feature>
<keyword evidence="4 6" id="KW-1133">Transmembrane helix</keyword>
<evidence type="ECO:0000313" key="7">
    <source>
        <dbReference type="EMBL" id="SFG69066.1"/>
    </source>
</evidence>
<evidence type="ECO:0000256" key="1">
    <source>
        <dbReference type="ARBA" id="ARBA00004651"/>
    </source>
</evidence>
<evidence type="ECO:0000256" key="2">
    <source>
        <dbReference type="ARBA" id="ARBA00022475"/>
    </source>
</evidence>
<dbReference type="STRING" id="185761.SAMN05660282_01641"/>
<dbReference type="GO" id="GO:0022857">
    <property type="term" value="F:transmembrane transporter activity"/>
    <property type="evidence" value="ECO:0007669"/>
    <property type="project" value="InterPro"/>
</dbReference>
<dbReference type="Pfam" id="PF13520">
    <property type="entry name" value="AA_permease_2"/>
    <property type="match status" value="1"/>
</dbReference>
<dbReference type="AlphaFoldDB" id="A0A1I2U2H2"/>
<feature type="transmembrane region" description="Helical" evidence="6">
    <location>
        <begin position="456"/>
        <end position="482"/>
    </location>
</feature>
<feature type="transmembrane region" description="Helical" evidence="6">
    <location>
        <begin position="209"/>
        <end position="235"/>
    </location>
</feature>
<feature type="transmembrane region" description="Helical" evidence="6">
    <location>
        <begin position="422"/>
        <end position="444"/>
    </location>
</feature>
<dbReference type="PANTHER" id="PTHR42770:SF7">
    <property type="entry name" value="MEMBRANE PROTEIN"/>
    <property type="match status" value="1"/>
</dbReference>